<feature type="transmembrane region" description="Helical" evidence="2">
    <location>
        <begin position="174"/>
        <end position="196"/>
    </location>
</feature>
<feature type="compositionally biased region" description="Basic and acidic residues" evidence="1">
    <location>
        <begin position="249"/>
        <end position="260"/>
    </location>
</feature>
<name>S5VSX7_STRC3</name>
<dbReference type="SUPFAM" id="SSF53955">
    <property type="entry name" value="Lysozyme-like"/>
    <property type="match status" value="1"/>
</dbReference>
<evidence type="ECO:0000313" key="3">
    <source>
        <dbReference type="EMBL" id="AGS73942.1"/>
    </source>
</evidence>
<keyword evidence="4" id="KW-1185">Reference proteome</keyword>
<feature type="compositionally biased region" description="Low complexity" evidence="1">
    <location>
        <begin position="271"/>
        <end position="295"/>
    </location>
</feature>
<dbReference type="Proteomes" id="UP000015423">
    <property type="component" value="Plasmid pSCO2"/>
</dbReference>
<sequence>MESGGNYKAHNPGGALGAYQVMPEHLAGGNEWAGRVFGHSVTPQQFLNSRDMQDQMARVILGGYYQKYGAAGAAAAWFSGSPDPNSNASDGNTTVRNYVRTVLALMAKAPAGGVGSSGSSVSDGVLTTGKDASAANATQASYKDDPKCLIGMDIPLVGGVCLLTKGQARAIEGALLLIAGGIIASGGLIILAAYGLKSSGALEGVAKAAQVIPGAGGVAAKAAEASGALKAGPSSSSARRSKANQEQLRLNRERRAAENHARRKQRGQGPSAQSDDQGSSSSGSKAGGASASKGE</sequence>
<dbReference type="HOGENOM" id="CLU_943056_0_0_11"/>
<dbReference type="EMBL" id="CP006261">
    <property type="protein sequence ID" value="AGS73942.1"/>
    <property type="molecule type" value="Genomic_DNA"/>
</dbReference>
<evidence type="ECO:0000313" key="4">
    <source>
        <dbReference type="Proteomes" id="UP000015423"/>
    </source>
</evidence>
<geneLocation type="plasmid" evidence="3 4">
    <name>pSCO2</name>
</geneLocation>
<organism evidence="3 4">
    <name type="scientific">Streptomyces collinus (strain DSM 40733 / Tue 365)</name>
    <dbReference type="NCBI Taxonomy" id="1214242"/>
    <lineage>
        <taxon>Bacteria</taxon>
        <taxon>Bacillati</taxon>
        <taxon>Actinomycetota</taxon>
        <taxon>Actinomycetes</taxon>
        <taxon>Kitasatosporales</taxon>
        <taxon>Streptomycetaceae</taxon>
        <taxon>Streptomyces</taxon>
    </lineage>
</organism>
<dbReference type="InterPro" id="IPR023346">
    <property type="entry name" value="Lysozyme-like_dom_sf"/>
</dbReference>
<proteinExistence type="predicted"/>
<keyword evidence="3" id="KW-0614">Plasmid</keyword>
<dbReference type="PATRIC" id="fig|1214242.5.peg.7323"/>
<keyword evidence="2" id="KW-0812">Transmembrane</keyword>
<reference evidence="3 4" key="1">
    <citation type="submission" date="2012-10" db="EMBL/GenBank/DDBJ databases">
        <title>The complete genome sequence of Streptomyces collinus Tu 365.</title>
        <authorList>
            <person name="Ruckert C."/>
            <person name="Szczepanowski R."/>
            <person name="Goesmann A."/>
            <person name="Pross E.K."/>
            <person name="Musiol E.M."/>
            <person name="Blin K."/>
            <person name="Wohlleben W."/>
            <person name="Puhler A."/>
            <person name="Weber T."/>
            <person name="Kalinowski J."/>
        </authorList>
    </citation>
    <scope>NUCLEOTIDE SEQUENCE [LARGE SCALE GENOMIC DNA]</scope>
    <source>
        <strain evidence="4">DSM 40733 / Tue 365</strain>
        <plasmid evidence="3 4">pSCO2</plasmid>
    </source>
</reference>
<dbReference type="KEGG" id="sci:B446_35918"/>
<evidence type="ECO:0000256" key="1">
    <source>
        <dbReference type="SAM" id="MobiDB-lite"/>
    </source>
</evidence>
<evidence type="ECO:0000256" key="2">
    <source>
        <dbReference type="SAM" id="Phobius"/>
    </source>
</evidence>
<accession>S5VSX7</accession>
<protein>
    <submittedName>
        <fullName evidence="3">Phage-related minor tail protein</fullName>
    </submittedName>
</protein>
<keyword evidence="2" id="KW-1133">Transmembrane helix</keyword>
<keyword evidence="2" id="KW-0472">Membrane</keyword>
<dbReference type="AlphaFoldDB" id="S5VSX7"/>
<gene>
    <name evidence="3" type="ORF">B446_35918</name>
</gene>
<feature type="region of interest" description="Disordered" evidence="1">
    <location>
        <begin position="229"/>
        <end position="295"/>
    </location>
</feature>